<dbReference type="EMBL" id="KN275972">
    <property type="protein sequence ID" value="EEH43507.2"/>
    <property type="molecule type" value="Genomic_DNA"/>
</dbReference>
<accession>C1GM41</accession>
<keyword evidence="3" id="KW-1185">Reference proteome</keyword>
<organism evidence="2 3">
    <name type="scientific">Paracoccidioides brasiliensis (strain Pb18)</name>
    <dbReference type="NCBI Taxonomy" id="502780"/>
    <lineage>
        <taxon>Eukaryota</taxon>
        <taxon>Fungi</taxon>
        <taxon>Dikarya</taxon>
        <taxon>Ascomycota</taxon>
        <taxon>Pezizomycotina</taxon>
        <taxon>Eurotiomycetes</taxon>
        <taxon>Eurotiomycetidae</taxon>
        <taxon>Onygenales</taxon>
        <taxon>Ajellomycetaceae</taxon>
        <taxon>Paracoccidioides</taxon>
    </lineage>
</organism>
<dbReference type="HOGENOM" id="CLU_080627_0_0_1"/>
<protein>
    <recommendedName>
        <fullName evidence="1">DUF4396 domain-containing protein</fullName>
    </recommendedName>
</protein>
<feature type="non-terminal residue" evidence="2">
    <location>
        <position position="1"/>
    </location>
</feature>
<feature type="domain" description="DUF4396" evidence="1">
    <location>
        <begin position="126"/>
        <end position="243"/>
    </location>
</feature>
<evidence type="ECO:0000313" key="3">
    <source>
        <dbReference type="Proteomes" id="UP000001628"/>
    </source>
</evidence>
<name>C1GM41_PARBD</name>
<dbReference type="Proteomes" id="UP000001628">
    <property type="component" value="Unassembled WGS sequence"/>
</dbReference>
<dbReference type="VEuPathDB" id="FungiDB:PADG_08432"/>
<reference evidence="2 3" key="1">
    <citation type="journal article" date="2011" name="PLoS Genet.">
        <title>Comparative genomic analysis of human fungal pathogens causing paracoccidioidomycosis.</title>
        <authorList>
            <person name="Desjardins C.A."/>
            <person name="Champion M.D."/>
            <person name="Holder J.W."/>
            <person name="Muszewska A."/>
            <person name="Goldberg J."/>
            <person name="Bailao A.M."/>
            <person name="Brigido M.M."/>
            <person name="Ferreira M.E."/>
            <person name="Garcia A.M."/>
            <person name="Grynberg M."/>
            <person name="Gujja S."/>
            <person name="Heiman D.I."/>
            <person name="Henn M.R."/>
            <person name="Kodira C.D."/>
            <person name="Leon-Narvaez H."/>
            <person name="Longo L.V."/>
            <person name="Ma L.J."/>
            <person name="Malavazi I."/>
            <person name="Matsuo A.L."/>
            <person name="Morais F.V."/>
            <person name="Pereira M."/>
            <person name="Rodriguez-Brito S."/>
            <person name="Sakthikumar S."/>
            <person name="Salem-Izacc S.M."/>
            <person name="Sykes S.M."/>
            <person name="Teixeira M.M."/>
            <person name="Vallejo M.C."/>
            <person name="Walter M.E."/>
            <person name="Yandava C."/>
            <person name="Young S."/>
            <person name="Zeng Q."/>
            <person name="Zucker J."/>
            <person name="Felipe M.S."/>
            <person name="Goldman G.H."/>
            <person name="Haas B.J."/>
            <person name="McEwen J.G."/>
            <person name="Nino-Vega G."/>
            <person name="Puccia R."/>
            <person name="San-Blas G."/>
            <person name="Soares C.M."/>
            <person name="Birren B.W."/>
            <person name="Cuomo C.A."/>
        </authorList>
    </citation>
    <scope>NUCLEOTIDE SEQUENCE [LARGE SCALE GENOMIC DNA]</scope>
    <source>
        <strain evidence="2 3">Pb18</strain>
    </source>
</reference>
<evidence type="ECO:0000313" key="2">
    <source>
        <dbReference type="EMBL" id="EEH43507.2"/>
    </source>
</evidence>
<sequence>TLLDFFSFGSASASQFQTVRPFFFWATLLILAESIRRNGLDRRAFFRITISGFFLALPQVSQGGYFHWTKSLYHLQPGYTRLGKLRITEARLPYPNRCYHNLKPNSPTNSPTSPFDLQFWSSRVIWRRALLNTLRCLIGCSIGDFSSMWFLQAQYPDLAVEAIMGVSMATGIASSISLETVLLKLGRDKLGWAQAFTTAAGMSMISMLSMEAVQNMVDYQLTGGVVTLSDPFFWTSAVLSMAADYEITGRHAINTKGDNPIHLGNLGGMGGCIICAQGKGFTKHCHKPTILSMDESAAKTS</sequence>
<dbReference type="KEGG" id="pbn:PADG_08432"/>
<dbReference type="OrthoDB" id="2128064at2759"/>
<dbReference type="InParanoid" id="C1GM41"/>
<dbReference type="AlphaFoldDB" id="C1GM41"/>
<evidence type="ECO:0000259" key="1">
    <source>
        <dbReference type="Pfam" id="PF14342"/>
    </source>
</evidence>
<proteinExistence type="predicted"/>
<dbReference type="GeneID" id="22586724"/>
<dbReference type="Pfam" id="PF14342">
    <property type="entry name" value="DUF4396"/>
    <property type="match status" value="1"/>
</dbReference>
<dbReference type="RefSeq" id="XP_010763625.1">
    <property type="nucleotide sequence ID" value="XM_010765323.1"/>
</dbReference>
<dbReference type="STRING" id="502780.C1GM41"/>
<dbReference type="InterPro" id="IPR025509">
    <property type="entry name" value="DUF4396"/>
</dbReference>
<dbReference type="OMA" id="RHAINTK"/>
<gene>
    <name evidence="2" type="ORF">PADG_08432</name>
</gene>
<dbReference type="eggNOG" id="ENOG502S2G1">
    <property type="taxonomic scope" value="Eukaryota"/>
</dbReference>